<accession>A0A8S1J4E6</accession>
<evidence type="ECO:0000313" key="3">
    <source>
        <dbReference type="Proteomes" id="UP000708148"/>
    </source>
</evidence>
<evidence type="ECO:0000256" key="1">
    <source>
        <dbReference type="SAM" id="Phobius"/>
    </source>
</evidence>
<keyword evidence="1" id="KW-0472">Membrane</keyword>
<dbReference type="Proteomes" id="UP000708148">
    <property type="component" value="Unassembled WGS sequence"/>
</dbReference>
<reference evidence="2" key="1">
    <citation type="submission" date="2020-12" db="EMBL/GenBank/DDBJ databases">
        <authorList>
            <person name="Iha C."/>
        </authorList>
    </citation>
    <scope>NUCLEOTIDE SEQUENCE</scope>
</reference>
<protein>
    <submittedName>
        <fullName evidence="2">Uncharacterized protein</fullName>
    </submittedName>
</protein>
<keyword evidence="3" id="KW-1185">Reference proteome</keyword>
<feature type="transmembrane region" description="Helical" evidence="1">
    <location>
        <begin position="29"/>
        <end position="50"/>
    </location>
</feature>
<gene>
    <name evidence="2" type="ORF">OSTQU699_LOCUS6039</name>
</gene>
<proteinExistence type="predicted"/>
<name>A0A8S1J4E6_9CHLO</name>
<dbReference type="EMBL" id="CAJHUC010001319">
    <property type="protein sequence ID" value="CAD7700680.1"/>
    <property type="molecule type" value="Genomic_DNA"/>
</dbReference>
<keyword evidence="1" id="KW-1133">Transmembrane helix</keyword>
<evidence type="ECO:0000313" key="2">
    <source>
        <dbReference type="EMBL" id="CAD7700680.1"/>
    </source>
</evidence>
<organism evidence="2 3">
    <name type="scientific">Ostreobium quekettii</name>
    <dbReference type="NCBI Taxonomy" id="121088"/>
    <lineage>
        <taxon>Eukaryota</taxon>
        <taxon>Viridiplantae</taxon>
        <taxon>Chlorophyta</taxon>
        <taxon>core chlorophytes</taxon>
        <taxon>Ulvophyceae</taxon>
        <taxon>TCBD clade</taxon>
        <taxon>Bryopsidales</taxon>
        <taxon>Ostreobineae</taxon>
        <taxon>Ostreobiaceae</taxon>
        <taxon>Ostreobium</taxon>
    </lineage>
</organism>
<keyword evidence="1" id="KW-0812">Transmembrane</keyword>
<comment type="caution">
    <text evidence="2">The sequence shown here is derived from an EMBL/GenBank/DDBJ whole genome shotgun (WGS) entry which is preliminary data.</text>
</comment>
<dbReference type="AlphaFoldDB" id="A0A8S1J4E6"/>
<sequence>MECCGGSAFRVHSLQSERIICAGQGKASYLFLFLLWFVHVCCLCALKIILGLSIPDIYACLGAWLNQIRLFNGRNVTRVRASKIMENSFQLMIPAAEVKAKKLKSKVTALLASVR</sequence>